<gene>
    <name evidence="1" type="ORF">B0H16DRAFT_1330190</name>
</gene>
<keyword evidence="2" id="KW-1185">Reference proteome</keyword>
<evidence type="ECO:0000313" key="2">
    <source>
        <dbReference type="Proteomes" id="UP001215598"/>
    </source>
</evidence>
<comment type="caution">
    <text evidence="1">The sequence shown here is derived from an EMBL/GenBank/DDBJ whole genome shotgun (WGS) entry which is preliminary data.</text>
</comment>
<evidence type="ECO:0000313" key="1">
    <source>
        <dbReference type="EMBL" id="KAJ7729973.1"/>
    </source>
</evidence>
<name>A0AAD7HWL2_9AGAR</name>
<dbReference type="Proteomes" id="UP001215598">
    <property type="component" value="Unassembled WGS sequence"/>
</dbReference>
<dbReference type="AlphaFoldDB" id="A0AAD7HWL2"/>
<sequence>MEDLPAELHFKIYKTACRDDGTTGSSLSGVSRRIREFSAAYRYQSIAVCGPVQIHRLVEQLRSVPPELRRIL</sequence>
<reference evidence="1" key="1">
    <citation type="submission" date="2023-03" db="EMBL/GenBank/DDBJ databases">
        <title>Massive genome expansion in bonnet fungi (Mycena s.s.) driven by repeated elements and novel gene families across ecological guilds.</title>
        <authorList>
            <consortium name="Lawrence Berkeley National Laboratory"/>
            <person name="Harder C.B."/>
            <person name="Miyauchi S."/>
            <person name="Viragh M."/>
            <person name="Kuo A."/>
            <person name="Thoen E."/>
            <person name="Andreopoulos B."/>
            <person name="Lu D."/>
            <person name="Skrede I."/>
            <person name="Drula E."/>
            <person name="Henrissat B."/>
            <person name="Morin E."/>
            <person name="Kohler A."/>
            <person name="Barry K."/>
            <person name="LaButti K."/>
            <person name="Morin E."/>
            <person name="Salamov A."/>
            <person name="Lipzen A."/>
            <person name="Mereny Z."/>
            <person name="Hegedus B."/>
            <person name="Baldrian P."/>
            <person name="Stursova M."/>
            <person name="Weitz H."/>
            <person name="Taylor A."/>
            <person name="Grigoriev I.V."/>
            <person name="Nagy L.G."/>
            <person name="Martin F."/>
            <person name="Kauserud H."/>
        </authorList>
    </citation>
    <scope>NUCLEOTIDE SEQUENCE</scope>
    <source>
        <strain evidence="1">CBHHK182m</strain>
    </source>
</reference>
<dbReference type="EMBL" id="JARKIB010000162">
    <property type="protein sequence ID" value="KAJ7729973.1"/>
    <property type="molecule type" value="Genomic_DNA"/>
</dbReference>
<accession>A0AAD7HWL2</accession>
<protein>
    <submittedName>
        <fullName evidence="1">Uncharacterized protein</fullName>
    </submittedName>
</protein>
<proteinExistence type="predicted"/>
<organism evidence="1 2">
    <name type="scientific">Mycena metata</name>
    <dbReference type="NCBI Taxonomy" id="1033252"/>
    <lineage>
        <taxon>Eukaryota</taxon>
        <taxon>Fungi</taxon>
        <taxon>Dikarya</taxon>
        <taxon>Basidiomycota</taxon>
        <taxon>Agaricomycotina</taxon>
        <taxon>Agaricomycetes</taxon>
        <taxon>Agaricomycetidae</taxon>
        <taxon>Agaricales</taxon>
        <taxon>Marasmiineae</taxon>
        <taxon>Mycenaceae</taxon>
        <taxon>Mycena</taxon>
    </lineage>
</organism>